<dbReference type="PANTHER" id="PTHR31616">
    <property type="entry name" value="TREHALASE"/>
    <property type="match status" value="1"/>
</dbReference>
<evidence type="ECO:0000313" key="4">
    <source>
        <dbReference type="Proteomes" id="UP000503278"/>
    </source>
</evidence>
<dbReference type="InterPro" id="IPR012341">
    <property type="entry name" value="6hp_glycosidase-like_sf"/>
</dbReference>
<dbReference type="GO" id="GO:0005975">
    <property type="term" value="P:carbohydrate metabolic process"/>
    <property type="evidence" value="ECO:0007669"/>
    <property type="project" value="InterPro"/>
</dbReference>
<keyword evidence="4" id="KW-1185">Reference proteome</keyword>
<organism evidence="3 4">
    <name type="scientific">Mucilaginibacter robiniae</name>
    <dbReference type="NCBI Taxonomy" id="2728022"/>
    <lineage>
        <taxon>Bacteria</taxon>
        <taxon>Pseudomonadati</taxon>
        <taxon>Bacteroidota</taxon>
        <taxon>Sphingobacteriia</taxon>
        <taxon>Sphingobacteriales</taxon>
        <taxon>Sphingobacteriaceae</taxon>
        <taxon>Mucilaginibacter</taxon>
    </lineage>
</organism>
<accession>A0A7L5E4E6</accession>
<dbReference type="GO" id="GO:0004553">
    <property type="term" value="F:hydrolase activity, hydrolyzing O-glycosyl compounds"/>
    <property type="evidence" value="ECO:0007669"/>
    <property type="project" value="TreeGrafter"/>
</dbReference>
<dbReference type="Gene3D" id="1.50.10.10">
    <property type="match status" value="1"/>
</dbReference>
<dbReference type="AlphaFoldDB" id="A0A7L5E4E6"/>
<proteinExistence type="predicted"/>
<evidence type="ECO:0000313" key="3">
    <source>
        <dbReference type="EMBL" id="QJD97911.1"/>
    </source>
</evidence>
<dbReference type="InterPro" id="IPR045582">
    <property type="entry name" value="Trehalase-like_N"/>
</dbReference>
<dbReference type="InterPro" id="IPR011613">
    <property type="entry name" value="GH15-like"/>
</dbReference>
<reference evidence="3 4" key="1">
    <citation type="submission" date="2020-04" db="EMBL/GenBank/DDBJ databases">
        <title>Genome sequencing of novel species.</title>
        <authorList>
            <person name="Heo J."/>
            <person name="Kim S.-J."/>
            <person name="Kim J.-S."/>
            <person name="Hong S.-B."/>
            <person name="Kwon S.-W."/>
        </authorList>
    </citation>
    <scope>NUCLEOTIDE SEQUENCE [LARGE SCALE GENOMIC DNA]</scope>
    <source>
        <strain evidence="3 4">F39-2</strain>
    </source>
</reference>
<dbReference type="SUPFAM" id="SSF48208">
    <property type="entry name" value="Six-hairpin glycosidases"/>
    <property type="match status" value="1"/>
</dbReference>
<evidence type="ECO:0000259" key="1">
    <source>
        <dbReference type="Pfam" id="PF00723"/>
    </source>
</evidence>
<dbReference type="Pfam" id="PF00723">
    <property type="entry name" value="Glyco_hydro_15"/>
    <property type="match status" value="1"/>
</dbReference>
<feature type="domain" description="Trehalase-like N-terminal" evidence="2">
    <location>
        <begin position="11"/>
        <end position="138"/>
    </location>
</feature>
<gene>
    <name evidence="3" type="ORF">HH214_19520</name>
</gene>
<dbReference type="Pfam" id="PF19291">
    <property type="entry name" value="TREH_N"/>
    <property type="match status" value="1"/>
</dbReference>
<keyword evidence="3" id="KW-0378">Hydrolase</keyword>
<dbReference type="PANTHER" id="PTHR31616:SF0">
    <property type="entry name" value="GLUCAN 1,4-ALPHA-GLUCOSIDASE"/>
    <property type="match status" value="1"/>
</dbReference>
<dbReference type="InterPro" id="IPR008928">
    <property type="entry name" value="6-hairpin_glycosidase_sf"/>
</dbReference>
<dbReference type="EMBL" id="CP051682">
    <property type="protein sequence ID" value="QJD97911.1"/>
    <property type="molecule type" value="Genomic_DNA"/>
</dbReference>
<protein>
    <submittedName>
        <fullName evidence="3">Glycoside hydrolase family 15 protein</fullName>
    </submittedName>
</protein>
<evidence type="ECO:0000259" key="2">
    <source>
        <dbReference type="Pfam" id="PF19291"/>
    </source>
</evidence>
<dbReference type="KEGG" id="mrob:HH214_19520"/>
<feature type="domain" description="GH15-like" evidence="1">
    <location>
        <begin position="232"/>
        <end position="595"/>
    </location>
</feature>
<name>A0A7L5E4E6_9SPHI</name>
<sequence>MDPKDTNNAYLPIEDYGIVGDLNTVALIGLTGSIDFMCFPDFDSPTLFAALLDNEKGGRFQLHPKDAQIRYKQLYLPDTNILLTRFLSDNGIGELTDFMPVQAVNRGNELIRRVTTLQGEITYSLSCTPRFNYATSAHVAQPISDKELIFQCDELNVQIRLKSSVPLTIQDNDVSAEFTLAAGETADFILSYVDKASPELKDLQQFVSDSLMENINYWQNWTEKSNYHGRWREIVNRSALILKLMTSYKYGSLVAAPTFGLPEEIGGERNWDYRYTWIRDASFTIYCLLQLGYTKEAGDFINWVATQCFDVHHKQNLQLMYKIDGSRGLTEKILDNLSGYCDSKPVRIGNGAYQQLQLDIYGELMDAVYQYDKDGEPISYELWTKLSSQIDWLSKNWTRKDEGIWEVRGGEKEFLYSKIMCWVAFDRAIKIGINRSYPFPETWMEQRNQIFNTIHQDYYSTKLNSFVQYKNAETVDAAALLMPIIGFISPKDPKWLSTLECIEEKLVADFLVYRYRNQENLDGLHGGEGTFSMCTFWYVQCLGLSGQTDKARLYFEKMLGYANHLGLFAEQLGSNGQHLGNYPQAFTHLGLISAALSLSQQLESKLNK</sequence>
<dbReference type="RefSeq" id="WP_169610503.1">
    <property type="nucleotide sequence ID" value="NZ_CP051682.1"/>
</dbReference>
<dbReference type="Proteomes" id="UP000503278">
    <property type="component" value="Chromosome"/>
</dbReference>